<organism evidence="2 3">
    <name type="scientific">Sorangium cellulosum</name>
    <name type="common">Polyangium cellulosum</name>
    <dbReference type="NCBI Taxonomy" id="56"/>
    <lineage>
        <taxon>Bacteria</taxon>
        <taxon>Pseudomonadati</taxon>
        <taxon>Myxococcota</taxon>
        <taxon>Polyangia</taxon>
        <taxon>Polyangiales</taxon>
        <taxon>Polyangiaceae</taxon>
        <taxon>Sorangium</taxon>
    </lineage>
</organism>
<accession>A0A150P7C0</accession>
<feature type="region of interest" description="Disordered" evidence="1">
    <location>
        <begin position="1"/>
        <end position="27"/>
    </location>
</feature>
<comment type="caution">
    <text evidence="2">The sequence shown here is derived from an EMBL/GenBank/DDBJ whole genome shotgun (WGS) entry which is preliminary data.</text>
</comment>
<evidence type="ECO:0008006" key="4">
    <source>
        <dbReference type="Google" id="ProtNLM"/>
    </source>
</evidence>
<dbReference type="EMBL" id="JELY01002863">
    <property type="protein sequence ID" value="KYF51378.1"/>
    <property type="molecule type" value="Genomic_DNA"/>
</dbReference>
<evidence type="ECO:0000313" key="2">
    <source>
        <dbReference type="EMBL" id="KYF51378.1"/>
    </source>
</evidence>
<evidence type="ECO:0000313" key="3">
    <source>
        <dbReference type="Proteomes" id="UP000075420"/>
    </source>
</evidence>
<reference evidence="2 3" key="1">
    <citation type="submission" date="2014-02" db="EMBL/GenBank/DDBJ databases">
        <title>The small core and large imbalanced accessory genome model reveals a collaborative survival strategy of Sorangium cellulosum strains in nature.</title>
        <authorList>
            <person name="Han K."/>
            <person name="Peng R."/>
            <person name="Blom J."/>
            <person name="Li Y.-Z."/>
        </authorList>
    </citation>
    <scope>NUCLEOTIDE SEQUENCE [LARGE SCALE GENOMIC DNA]</scope>
    <source>
        <strain evidence="2 3">So0157-25</strain>
    </source>
</reference>
<name>A0A150P7C0_SORCE</name>
<dbReference type="Proteomes" id="UP000075420">
    <property type="component" value="Unassembled WGS sequence"/>
</dbReference>
<feature type="compositionally biased region" description="Polar residues" evidence="1">
    <location>
        <begin position="1"/>
        <end position="22"/>
    </location>
</feature>
<evidence type="ECO:0000256" key="1">
    <source>
        <dbReference type="SAM" id="MobiDB-lite"/>
    </source>
</evidence>
<sequence length="237" mass="26207">MQNISTQQGEIRQVEGQATTEGPLQGQRVATGPTLLESFLPEADIVVNDEIVVMAPPEVTYAALRRADLAKSRSLVLRAVLALRVANVRRARRRLGLAPLPAPARVSLQNVQDYGQIKLAEKEGSEIVIGAIARPMRTESLFSGRTAAEFTAFDCPGHIKAAGSFVVTPYGQRRTLLSYEARIRATDTRTRRQLFFWDALTAPLMQLVTSRVLRYMARVAERQCAAHAHAHSYRQAT</sequence>
<gene>
    <name evidence="2" type="ORF">BE08_23240</name>
</gene>
<dbReference type="AlphaFoldDB" id="A0A150P7C0"/>
<proteinExistence type="predicted"/>
<protein>
    <recommendedName>
        <fullName evidence="4">DUF1990 domain-containing protein</fullName>
    </recommendedName>
</protein>